<dbReference type="EMBL" id="JAANYN010000003">
    <property type="protein sequence ID" value="NHE56895.1"/>
    <property type="molecule type" value="Genomic_DNA"/>
</dbReference>
<comment type="caution">
    <text evidence="2">The sequence shown here is derived from an EMBL/GenBank/DDBJ whole genome shotgun (WGS) entry which is preliminary data.</text>
</comment>
<keyword evidence="1" id="KW-1133">Transmembrane helix</keyword>
<evidence type="ECO:0000256" key="1">
    <source>
        <dbReference type="SAM" id="Phobius"/>
    </source>
</evidence>
<evidence type="ECO:0000313" key="2">
    <source>
        <dbReference type="EMBL" id="NHE56895.1"/>
    </source>
</evidence>
<keyword evidence="3" id="KW-1185">Reference proteome</keyword>
<feature type="transmembrane region" description="Helical" evidence="1">
    <location>
        <begin position="46"/>
        <end position="69"/>
    </location>
</feature>
<dbReference type="PROSITE" id="PS51257">
    <property type="entry name" value="PROKAR_LIPOPROTEIN"/>
    <property type="match status" value="1"/>
</dbReference>
<evidence type="ECO:0000313" key="3">
    <source>
        <dbReference type="Proteomes" id="UP000649799"/>
    </source>
</evidence>
<organism evidence="2 3">
    <name type="scientific">Cyclobacterium plantarum</name>
    <dbReference type="NCBI Taxonomy" id="2716263"/>
    <lineage>
        <taxon>Bacteria</taxon>
        <taxon>Pseudomonadati</taxon>
        <taxon>Bacteroidota</taxon>
        <taxon>Cytophagia</taxon>
        <taxon>Cytophagales</taxon>
        <taxon>Cyclobacteriaceae</taxon>
        <taxon>Cyclobacterium</taxon>
    </lineage>
</organism>
<name>A0ABX0H4X5_9BACT</name>
<keyword evidence="1" id="KW-0472">Membrane</keyword>
<reference evidence="2 3" key="1">
    <citation type="submission" date="2020-03" db="EMBL/GenBank/DDBJ databases">
        <title>Cyclobacterium plantarum sp. nov., a marine bacterium isolated from a coastal-marine wetland.</title>
        <authorList>
            <person name="Sanchez-Porro C."/>
            <person name="Ventosa A."/>
            <person name="Amoozegar M."/>
        </authorList>
    </citation>
    <scope>NUCLEOTIDE SEQUENCE [LARGE SCALE GENOMIC DNA]</scope>
    <source>
        <strain evidence="2 3">GBPx2</strain>
    </source>
</reference>
<keyword evidence="1" id="KW-0812">Transmembrane</keyword>
<accession>A0ABX0H4X5</accession>
<sequence length="70" mass="6668">MRNVWGDAVVGFAAGATAGCYAGATAGTVAFPVVGTVTGCVSAGMVSGAGGFISGASYSIISGLLLSCFR</sequence>
<proteinExistence type="predicted"/>
<gene>
    <name evidence="2" type="ORF">G9Q97_08730</name>
</gene>
<dbReference type="Proteomes" id="UP000649799">
    <property type="component" value="Unassembled WGS sequence"/>
</dbReference>
<protein>
    <submittedName>
        <fullName evidence="2">Uncharacterized protein</fullName>
    </submittedName>
</protein>